<feature type="domain" description="Rab-GAP TBC" evidence="1">
    <location>
        <begin position="32"/>
        <end position="247"/>
    </location>
</feature>
<dbReference type="KEGG" id="edi:EDI_064020"/>
<dbReference type="OMA" id="FYHVFID"/>
<dbReference type="GO" id="GO:0006886">
    <property type="term" value="P:intracellular protein transport"/>
    <property type="evidence" value="ECO:0007669"/>
    <property type="project" value="TreeGrafter"/>
</dbReference>
<dbReference type="OrthoDB" id="10263206at2759"/>
<dbReference type="Gene3D" id="1.10.8.270">
    <property type="entry name" value="putative rabgap domain of human tbc1 domain family member 14 like domains"/>
    <property type="match status" value="1"/>
</dbReference>
<dbReference type="InterPro" id="IPR000195">
    <property type="entry name" value="Rab-GAP-TBC_dom"/>
</dbReference>
<accession>B0ET25</accession>
<organism evidence="3">
    <name type="scientific">Entamoeba dispar (strain ATCC PRA-260 / SAW760)</name>
    <dbReference type="NCBI Taxonomy" id="370354"/>
    <lineage>
        <taxon>Eukaryota</taxon>
        <taxon>Amoebozoa</taxon>
        <taxon>Evosea</taxon>
        <taxon>Archamoebae</taxon>
        <taxon>Mastigamoebida</taxon>
        <taxon>Entamoebidae</taxon>
        <taxon>Entamoeba</taxon>
    </lineage>
</organism>
<gene>
    <name evidence="2" type="ORF">EDI_064020</name>
</gene>
<dbReference type="VEuPathDB" id="AmoebaDB:EDI_064020"/>
<evidence type="ECO:0000313" key="2">
    <source>
        <dbReference type="EMBL" id="EDR22321.1"/>
    </source>
</evidence>
<evidence type="ECO:0000313" key="3">
    <source>
        <dbReference type="Proteomes" id="UP000008076"/>
    </source>
</evidence>
<reference evidence="3" key="1">
    <citation type="submission" date="2007-12" db="EMBL/GenBank/DDBJ databases">
        <title>Annotation of Entamoeba dispar SAW760.</title>
        <authorList>
            <person name="Lorenzi H."/>
            <person name="Inman J."/>
            <person name="Schobel S."/>
            <person name="Amedeo P."/>
            <person name="Caler E."/>
        </authorList>
    </citation>
    <scope>NUCLEOTIDE SEQUENCE [LARGE SCALE GENOMIC DNA]</scope>
    <source>
        <strain evidence="3">ATCC PRA-260 / SAW760</strain>
    </source>
</reference>
<dbReference type="GeneID" id="5886420"/>
<dbReference type="Pfam" id="PF00566">
    <property type="entry name" value="RabGAP-TBC"/>
    <property type="match status" value="1"/>
</dbReference>
<dbReference type="EMBL" id="DS550770">
    <property type="protein sequence ID" value="EDR22321.1"/>
    <property type="molecule type" value="Genomic_DNA"/>
</dbReference>
<dbReference type="PANTHER" id="PTHR22957">
    <property type="entry name" value="TBC1 DOMAIN FAMILY MEMBER GTPASE-ACTIVATING PROTEIN"/>
    <property type="match status" value="1"/>
</dbReference>
<dbReference type="AlphaFoldDB" id="B0ET25"/>
<dbReference type="InterPro" id="IPR035969">
    <property type="entry name" value="Rab-GAP_TBC_sf"/>
</dbReference>
<dbReference type="eggNOG" id="KOG4567">
    <property type="taxonomic scope" value="Eukaryota"/>
</dbReference>
<protein>
    <recommendedName>
        <fullName evidence="1">Rab-GAP TBC domain-containing protein</fullName>
    </recommendedName>
</protein>
<keyword evidence="3" id="KW-1185">Reference proteome</keyword>
<dbReference type="Proteomes" id="UP000008076">
    <property type="component" value="Unassembled WGS sequence"/>
</dbReference>
<dbReference type="SMART" id="SM00164">
    <property type="entry name" value="TBC"/>
    <property type="match status" value="1"/>
</dbReference>
<dbReference type="SUPFAM" id="SSF47923">
    <property type="entry name" value="Ypt/Rab-GAP domain of gyp1p"/>
    <property type="match status" value="2"/>
</dbReference>
<sequence>MSEEVYEYYCIIEEPIVNIEALRIKVMKNGIPNNNKLRAKIWKLLLRYYTAEQKTWNNSEETYLIIYRKEKEMYYEEKRKEGKEIKNKKLARIIDKDLARTNEGEHKEEYNNALRRILNILSNMKEGIPYVQGLNIIANVFYHVFIDASDAATKEFAEVSTLFCMINLLTNIRDWFDSTKDMTNTGIRAAMGRVMYCVKQKNQRLANTINNMIDPSYYLFRWLTLLGASELPMDVTIKMWDKMFCEIRGMRYLFAFLASMILEIECLIGNFEFTLNLLQNYPIKDFDRIDLTAHIILRDVMRVNPARIDLNEKPIGSTYSFHSPFIKNIPPSHNSSLLKFFTSFQLN</sequence>
<proteinExistence type="predicted"/>
<evidence type="ECO:0000259" key="1">
    <source>
        <dbReference type="PROSITE" id="PS50086"/>
    </source>
</evidence>
<dbReference type="PROSITE" id="PS50086">
    <property type="entry name" value="TBC_RABGAP"/>
    <property type="match status" value="1"/>
</dbReference>
<dbReference type="Gene3D" id="1.10.472.80">
    <property type="entry name" value="Ypt/Rab-GAP domain of gyp1p, domain 3"/>
    <property type="match status" value="1"/>
</dbReference>
<dbReference type="PANTHER" id="PTHR22957:SF27">
    <property type="entry name" value="TBC1 DOMAIN FAMILY MEMBER 13"/>
    <property type="match status" value="1"/>
</dbReference>
<name>B0ET25_ENTDS</name>
<dbReference type="RefSeq" id="XP_001741228.1">
    <property type="nucleotide sequence ID" value="XM_001741176.1"/>
</dbReference>
<dbReference type="GO" id="GO:0005096">
    <property type="term" value="F:GTPase activator activity"/>
    <property type="evidence" value="ECO:0007669"/>
    <property type="project" value="TreeGrafter"/>
</dbReference>